<reference evidence="6 7" key="1">
    <citation type="journal article" date="2018" name="Sci. Rep.">
        <title>Genome sequence of the cauliflower mushroom Sparassis crispa (Hanabiratake) and its association with beneficial usage.</title>
        <authorList>
            <person name="Kiyama R."/>
            <person name="Furutani Y."/>
            <person name="Kawaguchi K."/>
            <person name="Nakanishi T."/>
        </authorList>
    </citation>
    <scope>NUCLEOTIDE SEQUENCE [LARGE SCALE GENOMIC DNA]</scope>
</reference>
<keyword evidence="4 5" id="KW-0143">Chaperone</keyword>
<dbReference type="Pfam" id="PF00118">
    <property type="entry name" value="Cpn60_TCP1"/>
    <property type="match status" value="3"/>
</dbReference>
<evidence type="ECO:0000256" key="4">
    <source>
        <dbReference type="ARBA" id="ARBA00023186"/>
    </source>
</evidence>
<dbReference type="Proteomes" id="UP000287166">
    <property type="component" value="Unassembled WGS sequence"/>
</dbReference>
<evidence type="ECO:0000256" key="1">
    <source>
        <dbReference type="ARBA" id="ARBA00008020"/>
    </source>
</evidence>
<dbReference type="SUPFAM" id="SSF52029">
    <property type="entry name" value="GroEL apical domain-like"/>
    <property type="match status" value="1"/>
</dbReference>
<dbReference type="GeneID" id="38774298"/>
<dbReference type="InterPro" id="IPR027410">
    <property type="entry name" value="TCP-1-like_intermed_sf"/>
</dbReference>
<evidence type="ECO:0000313" key="6">
    <source>
        <dbReference type="EMBL" id="GBE77381.1"/>
    </source>
</evidence>
<dbReference type="EMBL" id="BFAD01000001">
    <property type="protein sequence ID" value="GBE77381.1"/>
    <property type="molecule type" value="Genomic_DNA"/>
</dbReference>
<dbReference type="PANTHER" id="PTHR11353">
    <property type="entry name" value="CHAPERONIN"/>
    <property type="match status" value="1"/>
</dbReference>
<evidence type="ECO:0000256" key="5">
    <source>
        <dbReference type="RuleBase" id="RU004187"/>
    </source>
</evidence>
<dbReference type="InterPro" id="IPR002423">
    <property type="entry name" value="Cpn60/GroEL/TCP-1"/>
</dbReference>
<dbReference type="GO" id="GO:0005524">
    <property type="term" value="F:ATP binding"/>
    <property type="evidence" value="ECO:0007669"/>
    <property type="project" value="UniProtKB-KW"/>
</dbReference>
<evidence type="ECO:0000313" key="7">
    <source>
        <dbReference type="Proteomes" id="UP000287166"/>
    </source>
</evidence>
<evidence type="ECO:0000256" key="3">
    <source>
        <dbReference type="ARBA" id="ARBA00022840"/>
    </source>
</evidence>
<dbReference type="GO" id="GO:0005832">
    <property type="term" value="C:chaperonin-containing T-complex"/>
    <property type="evidence" value="ECO:0007669"/>
    <property type="project" value="UniProtKB-ARBA"/>
</dbReference>
<protein>
    <submittedName>
        <fullName evidence="6">T-complex protein 1 subunit delta</fullName>
    </submittedName>
</protein>
<proteinExistence type="inferred from homology"/>
<dbReference type="STRING" id="139825.A0A401G5E1"/>
<accession>A0A401G5E1</accession>
<dbReference type="OrthoDB" id="10248520at2759"/>
<dbReference type="InterPro" id="IPR017998">
    <property type="entry name" value="Chaperone_TCP-1"/>
</dbReference>
<gene>
    <name evidence="6" type="ORF">SCP_0102540</name>
</gene>
<dbReference type="PROSITE" id="PS00995">
    <property type="entry name" value="TCP1_3"/>
    <property type="match status" value="1"/>
</dbReference>
<evidence type="ECO:0000256" key="2">
    <source>
        <dbReference type="ARBA" id="ARBA00022741"/>
    </source>
</evidence>
<sequence length="392" mass="43018">MLVDLSIAQDVEAGDGTTSVVILAGSLLGAAHEMLLKGIHPTLISESFLKASAKAVDYLSEMSTPVRLQDRANLLKATITSQDSKIISTYSEHSRTYRGRCRITLGGTIDDTKIIDNGLVFHQNIFTQYGGPTRVESAKIGLIQFHLSHPKPDMDNTVVITNYLQMDKINKENRRYVLALCTKIRKAGCNVLLIQKSILRDADIERDEIEFLSKTLGCTPVSDIEAFSGDKLGRAELVEEVNELGSNDVVVDEVERSLHDALCVMRCLVKKRALIPGGGAPEVHVSQLLRSYARSLKGVESYCFQAYAEALEVIPLTLAENAGLNAITILTELRNRHALGEKNAGIDMRTGLVSNVINESVVQPLLVSTCAFELATETVCLLMKIDDYVQTR</sequence>
<organism evidence="6 7">
    <name type="scientific">Sparassis crispa</name>
    <dbReference type="NCBI Taxonomy" id="139825"/>
    <lineage>
        <taxon>Eukaryota</taxon>
        <taxon>Fungi</taxon>
        <taxon>Dikarya</taxon>
        <taxon>Basidiomycota</taxon>
        <taxon>Agaricomycotina</taxon>
        <taxon>Agaricomycetes</taxon>
        <taxon>Polyporales</taxon>
        <taxon>Sparassidaceae</taxon>
        <taxon>Sparassis</taxon>
    </lineage>
</organism>
<dbReference type="Gene3D" id="3.30.260.10">
    <property type="entry name" value="TCP-1-like chaperonin intermediate domain"/>
    <property type="match status" value="1"/>
</dbReference>
<dbReference type="RefSeq" id="XP_027608294.1">
    <property type="nucleotide sequence ID" value="XM_027752493.1"/>
</dbReference>
<dbReference type="InParanoid" id="A0A401G5E1"/>
<dbReference type="InterPro" id="IPR027413">
    <property type="entry name" value="GROEL-like_equatorial_sf"/>
</dbReference>
<dbReference type="InterPro" id="IPR002194">
    <property type="entry name" value="Chaperonin_TCP-1_CS"/>
</dbReference>
<name>A0A401G5E1_9APHY</name>
<keyword evidence="2 5" id="KW-0547">Nucleotide-binding</keyword>
<dbReference type="Gene3D" id="3.50.7.10">
    <property type="entry name" value="GroEL"/>
    <property type="match status" value="1"/>
</dbReference>
<dbReference type="GO" id="GO:0016887">
    <property type="term" value="F:ATP hydrolysis activity"/>
    <property type="evidence" value="ECO:0007669"/>
    <property type="project" value="InterPro"/>
</dbReference>
<dbReference type="SUPFAM" id="SSF54849">
    <property type="entry name" value="GroEL-intermediate domain like"/>
    <property type="match status" value="1"/>
</dbReference>
<dbReference type="GO" id="GO:0051082">
    <property type="term" value="F:unfolded protein binding"/>
    <property type="evidence" value="ECO:0007669"/>
    <property type="project" value="InterPro"/>
</dbReference>
<comment type="caution">
    <text evidence="6">The sequence shown here is derived from an EMBL/GenBank/DDBJ whole genome shotgun (WGS) entry which is preliminary data.</text>
</comment>
<dbReference type="Gene3D" id="1.10.560.10">
    <property type="entry name" value="GroEL-like equatorial domain"/>
    <property type="match status" value="2"/>
</dbReference>
<keyword evidence="7" id="KW-1185">Reference proteome</keyword>
<dbReference type="InterPro" id="IPR027409">
    <property type="entry name" value="GroEL-like_apical_dom_sf"/>
</dbReference>
<dbReference type="AlphaFoldDB" id="A0A401G5E1"/>
<keyword evidence="3 5" id="KW-0067">ATP-binding</keyword>
<dbReference type="GO" id="GO:0140662">
    <property type="term" value="F:ATP-dependent protein folding chaperone"/>
    <property type="evidence" value="ECO:0007669"/>
    <property type="project" value="InterPro"/>
</dbReference>
<dbReference type="SUPFAM" id="SSF48592">
    <property type="entry name" value="GroEL equatorial domain-like"/>
    <property type="match status" value="1"/>
</dbReference>
<dbReference type="PRINTS" id="PR00304">
    <property type="entry name" value="TCOMPLEXTCP1"/>
</dbReference>
<comment type="similarity">
    <text evidence="1 5">Belongs to the TCP-1 chaperonin family.</text>
</comment>